<dbReference type="Gene3D" id="2.130.10.10">
    <property type="entry name" value="YVTN repeat-like/Quinoprotein amine dehydrogenase"/>
    <property type="match status" value="2"/>
</dbReference>
<reference evidence="6" key="1">
    <citation type="submission" date="2011-11" db="EMBL/GenBank/DDBJ databases">
        <title>The Genome Sequence of Fusarium oxysporum Cotton.</title>
        <authorList>
            <consortium name="The Broad Institute Genome Sequencing Platform"/>
            <person name="Ma L.-J."/>
            <person name="Gale L.R."/>
            <person name="Schwartz D.C."/>
            <person name="Zhou S."/>
            <person name="Corby-Kistler H."/>
            <person name="Young S.K."/>
            <person name="Zeng Q."/>
            <person name="Gargeya S."/>
            <person name="Fitzgerald M."/>
            <person name="Haas B."/>
            <person name="Abouelleil A."/>
            <person name="Alvarado L."/>
            <person name="Arachchi H.M."/>
            <person name="Berlin A."/>
            <person name="Brown A."/>
            <person name="Chapman S.B."/>
            <person name="Chen Z."/>
            <person name="Dunbar C."/>
            <person name="Freedman E."/>
            <person name="Gearin G."/>
            <person name="Goldberg J."/>
            <person name="Griggs A."/>
            <person name="Gujja S."/>
            <person name="Heiman D."/>
            <person name="Howarth C."/>
            <person name="Larson L."/>
            <person name="Lui A."/>
            <person name="MacDonald P.J.P."/>
            <person name="Montmayeur A."/>
            <person name="Murphy C."/>
            <person name="Neiman D."/>
            <person name="Pearson M."/>
            <person name="Priest M."/>
            <person name="Roberts A."/>
            <person name="Saif S."/>
            <person name="Shea T."/>
            <person name="Shenoy N."/>
            <person name="Sisk P."/>
            <person name="Stolte C."/>
            <person name="Sykes S."/>
            <person name="Wortman J."/>
            <person name="Nusbaum C."/>
            <person name="Birren B."/>
        </authorList>
    </citation>
    <scope>NUCLEOTIDE SEQUENCE [LARGE SCALE GENOMIC DNA]</scope>
    <source>
        <strain evidence="6">25433</strain>
    </source>
</reference>
<dbReference type="InterPro" id="IPR056884">
    <property type="entry name" value="NPHP3-like_N"/>
</dbReference>
<evidence type="ECO:0000256" key="2">
    <source>
        <dbReference type="ARBA" id="ARBA00022737"/>
    </source>
</evidence>
<dbReference type="PANTHER" id="PTHR10039">
    <property type="entry name" value="AMELOGENIN"/>
    <property type="match status" value="1"/>
</dbReference>
<dbReference type="PRINTS" id="PR00320">
    <property type="entry name" value="GPROTEINBRPT"/>
</dbReference>
<dbReference type="OrthoDB" id="538223at2759"/>
<dbReference type="Proteomes" id="UP000030701">
    <property type="component" value="Unassembled WGS sequence"/>
</dbReference>
<accession>X0KVT9</accession>
<keyword evidence="2" id="KW-0677">Repeat</keyword>
<dbReference type="InterPro" id="IPR001680">
    <property type="entry name" value="WD40_rpt"/>
</dbReference>
<dbReference type="InterPro" id="IPR031359">
    <property type="entry name" value="NACHT_N"/>
</dbReference>
<evidence type="ECO:0000256" key="3">
    <source>
        <dbReference type="PROSITE-ProRule" id="PRU00221"/>
    </source>
</evidence>
<proteinExistence type="predicted"/>
<dbReference type="AlphaFoldDB" id="X0KVT9"/>
<name>X0KVT9_FUSOX</name>
<feature type="repeat" description="WD" evidence="3">
    <location>
        <begin position="1037"/>
        <end position="1066"/>
    </location>
</feature>
<dbReference type="InterPro" id="IPR036322">
    <property type="entry name" value="WD40_repeat_dom_sf"/>
</dbReference>
<dbReference type="CDD" id="cd00200">
    <property type="entry name" value="WD40"/>
    <property type="match status" value="1"/>
</dbReference>
<dbReference type="Pfam" id="PF24883">
    <property type="entry name" value="NPHP3_N"/>
    <property type="match status" value="1"/>
</dbReference>
<feature type="region of interest" description="Disordered" evidence="4">
    <location>
        <begin position="1"/>
        <end position="105"/>
    </location>
</feature>
<dbReference type="InterPro" id="IPR019775">
    <property type="entry name" value="WD40_repeat_CS"/>
</dbReference>
<dbReference type="Pfam" id="PF00400">
    <property type="entry name" value="WD40"/>
    <property type="match status" value="3"/>
</dbReference>
<dbReference type="EMBL" id="JH658226">
    <property type="protein sequence ID" value="EXM12786.1"/>
    <property type="molecule type" value="Genomic_DNA"/>
</dbReference>
<organism evidence="6">
    <name type="scientific">Fusarium oxysporum f. sp. vasinfectum 25433</name>
    <dbReference type="NCBI Taxonomy" id="1089449"/>
    <lineage>
        <taxon>Eukaryota</taxon>
        <taxon>Fungi</taxon>
        <taxon>Dikarya</taxon>
        <taxon>Ascomycota</taxon>
        <taxon>Pezizomycotina</taxon>
        <taxon>Sordariomycetes</taxon>
        <taxon>Hypocreomycetidae</taxon>
        <taxon>Hypocreales</taxon>
        <taxon>Nectriaceae</taxon>
        <taxon>Fusarium</taxon>
        <taxon>Fusarium oxysporum species complex</taxon>
    </lineage>
</organism>
<dbReference type="InterPro" id="IPR007111">
    <property type="entry name" value="NACHT_NTPase"/>
</dbReference>
<evidence type="ECO:0000313" key="6">
    <source>
        <dbReference type="EMBL" id="EXM12786.1"/>
    </source>
</evidence>
<feature type="repeat" description="WD" evidence="3">
    <location>
        <begin position="953"/>
        <end position="994"/>
    </location>
</feature>
<dbReference type="InterPro" id="IPR015943">
    <property type="entry name" value="WD40/YVTN_repeat-like_dom_sf"/>
</dbReference>
<protein>
    <recommendedName>
        <fullName evidence="5">NACHT domain-containing protein</fullName>
    </recommendedName>
</protein>
<feature type="domain" description="NACHT" evidence="5">
    <location>
        <begin position="424"/>
        <end position="567"/>
    </location>
</feature>
<feature type="repeat" description="WD" evidence="3">
    <location>
        <begin position="995"/>
        <end position="1036"/>
    </location>
</feature>
<dbReference type="InterPro" id="IPR027417">
    <property type="entry name" value="P-loop_NTPase"/>
</dbReference>
<dbReference type="Gene3D" id="3.40.50.300">
    <property type="entry name" value="P-loop containing nucleotide triphosphate hydrolases"/>
    <property type="match status" value="1"/>
</dbReference>
<dbReference type="PANTHER" id="PTHR10039:SF14">
    <property type="entry name" value="NACHT DOMAIN-CONTAINING PROTEIN"/>
    <property type="match status" value="1"/>
</dbReference>
<evidence type="ECO:0000259" key="5">
    <source>
        <dbReference type="PROSITE" id="PS50837"/>
    </source>
</evidence>
<evidence type="ECO:0000256" key="1">
    <source>
        <dbReference type="ARBA" id="ARBA00022574"/>
    </source>
</evidence>
<gene>
    <name evidence="6" type="ORF">FOTG_18735</name>
</gene>
<dbReference type="Pfam" id="PF17100">
    <property type="entry name" value="NACHT_N"/>
    <property type="match status" value="1"/>
</dbReference>
<dbReference type="PROSITE" id="PS50294">
    <property type="entry name" value="WD_REPEATS_REGION"/>
    <property type="match status" value="2"/>
</dbReference>
<reference evidence="6" key="2">
    <citation type="submission" date="2012-05" db="EMBL/GenBank/DDBJ databases">
        <title>The Genome Annotation of Fusarium oxysporum Cotton.</title>
        <authorList>
            <consortium name="The Broad Institute Genomics Platform"/>
            <person name="Ma L.-J."/>
            <person name="Corby-Kistler H."/>
            <person name="Broz K."/>
            <person name="Gale L.R."/>
            <person name="Jonkers W."/>
            <person name="O'Donnell K."/>
            <person name="Ploetz R."/>
            <person name="Steinberg C."/>
            <person name="Schwartz D.C."/>
            <person name="VanEtten H."/>
            <person name="Zhou S."/>
            <person name="Young S.K."/>
            <person name="Zeng Q."/>
            <person name="Gargeya S."/>
            <person name="Fitzgerald M."/>
            <person name="Abouelleil A."/>
            <person name="Alvarado L."/>
            <person name="Chapman S.B."/>
            <person name="Gainer-Dewar J."/>
            <person name="Goldberg J."/>
            <person name="Griggs A."/>
            <person name="Gujja S."/>
            <person name="Hansen M."/>
            <person name="Howarth C."/>
            <person name="Imamovic A."/>
            <person name="Ireland A."/>
            <person name="Larimer J."/>
            <person name="McCowan C."/>
            <person name="Murphy C."/>
            <person name="Pearson M."/>
            <person name="Poon T.W."/>
            <person name="Priest M."/>
            <person name="Roberts A."/>
            <person name="Saif S."/>
            <person name="Shea T."/>
            <person name="Sykes S."/>
            <person name="Wortman J."/>
            <person name="Nusbaum C."/>
            <person name="Birren B."/>
        </authorList>
    </citation>
    <scope>NUCLEOTIDE SEQUENCE</scope>
    <source>
        <strain evidence="6">25433</strain>
    </source>
</reference>
<dbReference type="PROSITE" id="PS50837">
    <property type="entry name" value="NACHT"/>
    <property type="match status" value="1"/>
</dbReference>
<dbReference type="SMART" id="SM00320">
    <property type="entry name" value="WD40"/>
    <property type="match status" value="3"/>
</dbReference>
<dbReference type="SUPFAM" id="SSF52540">
    <property type="entry name" value="P-loop containing nucleoside triphosphate hydrolases"/>
    <property type="match status" value="1"/>
</dbReference>
<dbReference type="HOGENOM" id="CLU_000288_6_16_1"/>
<dbReference type="InterPro" id="IPR020472">
    <property type="entry name" value="WD40_PAC1"/>
</dbReference>
<sequence length="1174" mass="130947">MTPRNLLRKMLPWGREKKDGKESAATSPVIQTIPHPSPARTLAGDKPQAQVTHAASTEPEPHEQPAPTASAAPTPRPPPAPAASPRDGSPDTLASTPPIPPEPLWNRAYDALKEEDHELVDTYEKLLSRGLEGDPGSTDLTLQKNDIEQENPAERRSQMTRLVEAGLKKIENEATVKQSIEKRMLPLSSAKRVIDTAVTASPEASLAWAGVCCVLQILKNPVTETSANRDGIAYIISRIDWYHELSKLLFQESKDETSLAGLRDELKKHVIDLYKLLLSYQMKSVCSYFRHRGIVFVWDMITPGKWADALQAVHDAEKTVQEDIERHSTEDIKSHLRDLVESAKYLQEELLPGFRQALQDQTTALREMRQDDKNEKCLSDLLSTHPRDDMKRIERTKGGLLKDSYQWILQHSDFRRWHDDDQPRLLWVRGDPGKGKTMLLMGIINELEQQLIPAALAYFFCQGTDSHLNNATAVLRGLVYLLVMQQPLLISHLRERYDHQRGLFQDKNAFVALSEMFEAMLRDPKLARAYIVIDALDECETNRKQLLNLIARNISASPLIKWIVSSRNVPEIVDELCLGKEMQLRLELADNAKQVSRAVNAYIDTKISNLRSVQDDAEQRDRVRDIMRQKATGTFLWVALVVQELENVESWDVLGVLEELPPGLDGLYGRMMNQIQQLKRQDPEFCRLVLSAATLAYRPLRLAEMGILSGLPTTISSSQGRVKKIVGKCGSFLKIQDDYVYLIHQSAKDYLSGKASGTIFPSGLTDAHRAMFSRSLQAMSTLRRNIYELNYLGPPIGEIKAPDPDPLAAMRYSCIYWVDHLCNRDDDTAQHRDILRDGGAVHQFFSHHFLHWLEALSLSGAMSDGVFAVARLEKLLMEQSPNGQLLSLVQDAHRFILHNKWVVENAPLQTYSSALIFSPVQSLIRAKFKKEEPAWITTAPIMESNWGPCIQTLVGHEGPVNSVAFSCDSSLLATGSDDNTIKIWEAATGKEVQTLRGHGDSVNSVAFSGDSKLIASGSDDETIKIWDATTGKEVQTFSGDSKLIASGSDDETIKIWDATTGKEVQTLEVGTTLNSISFDTTSSYLLTDVGSLRLNGVYTGEEAQTQAQASPQEVPRQGYGLSSNREWISWNGHTLLWLPPDYRPSRSAVSSSSIAIGCQSGRVITLGFSGSPVP</sequence>
<keyword evidence="1 3" id="KW-0853">WD repeat</keyword>
<dbReference type="PROSITE" id="PS50082">
    <property type="entry name" value="WD_REPEATS_2"/>
    <property type="match status" value="3"/>
</dbReference>
<dbReference type="SUPFAM" id="SSF50978">
    <property type="entry name" value="WD40 repeat-like"/>
    <property type="match status" value="1"/>
</dbReference>
<evidence type="ECO:0000256" key="4">
    <source>
        <dbReference type="SAM" id="MobiDB-lite"/>
    </source>
</evidence>
<dbReference type="PROSITE" id="PS00678">
    <property type="entry name" value="WD_REPEATS_1"/>
    <property type="match status" value="3"/>
</dbReference>